<feature type="non-terminal residue" evidence="17">
    <location>
        <position position="1"/>
    </location>
</feature>
<dbReference type="InParanoid" id="D8UHK1"/>
<feature type="domain" description="SMP-LTD" evidence="16">
    <location>
        <begin position="162"/>
        <end position="353"/>
    </location>
</feature>
<dbReference type="CDD" id="cd21677">
    <property type="entry name" value="SMP_SYT"/>
    <property type="match status" value="1"/>
</dbReference>
<evidence type="ECO:0000256" key="13">
    <source>
        <dbReference type="SAM" id="Phobius"/>
    </source>
</evidence>
<feature type="region of interest" description="Disordered" evidence="12">
    <location>
        <begin position="1248"/>
        <end position="1270"/>
    </location>
</feature>
<feature type="transmembrane region" description="Helical" evidence="13">
    <location>
        <begin position="106"/>
        <end position="126"/>
    </location>
</feature>
<evidence type="ECO:0000256" key="1">
    <source>
        <dbReference type="ARBA" id="ARBA00004167"/>
    </source>
</evidence>
<evidence type="ECO:0000256" key="9">
    <source>
        <dbReference type="ARBA" id="ARBA00023055"/>
    </source>
</evidence>
<evidence type="ECO:0000256" key="10">
    <source>
        <dbReference type="ARBA" id="ARBA00023121"/>
    </source>
</evidence>
<comment type="similarity">
    <text evidence="2">Belongs to the synaptotagmin family.</text>
</comment>
<evidence type="ECO:0000256" key="8">
    <source>
        <dbReference type="ARBA" id="ARBA00022989"/>
    </source>
</evidence>
<keyword evidence="10" id="KW-0446">Lipid-binding</keyword>
<feature type="compositionally biased region" description="Polar residues" evidence="12">
    <location>
        <begin position="851"/>
        <end position="868"/>
    </location>
</feature>
<feature type="compositionally biased region" description="Low complexity" evidence="12">
    <location>
        <begin position="1158"/>
        <end position="1180"/>
    </location>
</feature>
<feature type="compositionally biased region" description="Low complexity" evidence="12">
    <location>
        <begin position="994"/>
        <end position="1019"/>
    </location>
</feature>
<evidence type="ECO:0000256" key="3">
    <source>
        <dbReference type="ARBA" id="ARBA00022448"/>
    </source>
</evidence>
<feature type="region of interest" description="Disordered" evidence="12">
    <location>
        <begin position="1157"/>
        <end position="1180"/>
    </location>
</feature>
<dbReference type="EMBL" id="GL378407">
    <property type="protein sequence ID" value="EFJ40787.1"/>
    <property type="molecule type" value="Genomic_DNA"/>
</dbReference>
<dbReference type="InterPro" id="IPR000008">
    <property type="entry name" value="C2_dom"/>
</dbReference>
<evidence type="ECO:0000256" key="2">
    <source>
        <dbReference type="ARBA" id="ARBA00006996"/>
    </source>
</evidence>
<evidence type="ECO:0008006" key="19">
    <source>
        <dbReference type="Google" id="ProtNLM"/>
    </source>
</evidence>
<dbReference type="GO" id="GO:0008289">
    <property type="term" value="F:lipid binding"/>
    <property type="evidence" value="ECO:0007669"/>
    <property type="project" value="UniProtKB-KW"/>
</dbReference>
<dbReference type="GO" id="GO:0006869">
    <property type="term" value="P:lipid transport"/>
    <property type="evidence" value="ECO:0007669"/>
    <property type="project" value="UniProtKB-KW"/>
</dbReference>
<dbReference type="CDD" id="cd00030">
    <property type="entry name" value="C2"/>
    <property type="match status" value="1"/>
</dbReference>
<evidence type="ECO:0000259" key="16">
    <source>
        <dbReference type="PROSITE" id="PS51847"/>
    </source>
</evidence>
<keyword evidence="5" id="KW-0479">Metal-binding</keyword>
<dbReference type="GO" id="GO:0016020">
    <property type="term" value="C:membrane"/>
    <property type="evidence" value="ECO:0007669"/>
    <property type="project" value="UniProtKB-SubCell"/>
</dbReference>
<feature type="region of interest" description="Disordered" evidence="12">
    <location>
        <begin position="1193"/>
        <end position="1213"/>
    </location>
</feature>
<dbReference type="Gene3D" id="2.60.40.150">
    <property type="entry name" value="C2 domain"/>
    <property type="match status" value="1"/>
</dbReference>
<evidence type="ECO:0000259" key="14">
    <source>
        <dbReference type="PROSITE" id="PS50004"/>
    </source>
</evidence>
<keyword evidence="11 13" id="KW-0472">Membrane</keyword>
<dbReference type="RefSeq" id="XP_002958162.1">
    <property type="nucleotide sequence ID" value="XM_002958116.1"/>
</dbReference>
<feature type="region of interest" description="Disordered" evidence="12">
    <location>
        <begin position="851"/>
        <end position="892"/>
    </location>
</feature>
<dbReference type="GO" id="GO:0004672">
    <property type="term" value="F:protein kinase activity"/>
    <property type="evidence" value="ECO:0007669"/>
    <property type="project" value="InterPro"/>
</dbReference>
<feature type="compositionally biased region" description="Polar residues" evidence="12">
    <location>
        <begin position="1248"/>
        <end position="1257"/>
    </location>
</feature>
<proteinExistence type="inferred from homology"/>
<evidence type="ECO:0000256" key="12">
    <source>
        <dbReference type="SAM" id="MobiDB-lite"/>
    </source>
</evidence>
<dbReference type="PROSITE" id="PS50004">
    <property type="entry name" value="C2"/>
    <property type="match status" value="1"/>
</dbReference>
<keyword evidence="3" id="KW-0813">Transport</keyword>
<feature type="domain" description="Protein kinase" evidence="15">
    <location>
        <begin position="1253"/>
        <end position="1678"/>
    </location>
</feature>
<evidence type="ECO:0000256" key="4">
    <source>
        <dbReference type="ARBA" id="ARBA00022692"/>
    </source>
</evidence>
<comment type="subcellular location">
    <subcellularLocation>
        <location evidence="1">Membrane</location>
        <topology evidence="1">Single-pass membrane protein</topology>
    </subcellularLocation>
</comment>
<evidence type="ECO:0000256" key="11">
    <source>
        <dbReference type="ARBA" id="ARBA00023136"/>
    </source>
</evidence>
<dbReference type="GeneID" id="9623231"/>
<feature type="transmembrane region" description="Helical" evidence="13">
    <location>
        <begin position="79"/>
        <end position="99"/>
    </location>
</feature>
<evidence type="ECO:0000256" key="5">
    <source>
        <dbReference type="ARBA" id="ARBA00022723"/>
    </source>
</evidence>
<feature type="compositionally biased region" description="Gly residues" evidence="12">
    <location>
        <begin position="1615"/>
        <end position="1625"/>
    </location>
</feature>
<dbReference type="GO" id="GO:0005783">
    <property type="term" value="C:endoplasmic reticulum"/>
    <property type="evidence" value="ECO:0007669"/>
    <property type="project" value="TreeGrafter"/>
</dbReference>
<dbReference type="PANTHER" id="PTHR10774">
    <property type="entry name" value="EXTENDED SYNAPTOTAGMIN-RELATED"/>
    <property type="match status" value="1"/>
</dbReference>
<evidence type="ECO:0000313" key="18">
    <source>
        <dbReference type="Proteomes" id="UP000001058"/>
    </source>
</evidence>
<dbReference type="Pfam" id="PF07714">
    <property type="entry name" value="PK_Tyr_Ser-Thr"/>
    <property type="match status" value="1"/>
</dbReference>
<dbReference type="SUPFAM" id="SSF49562">
    <property type="entry name" value="C2 domain (Calcium/lipid-binding domain, CaLB)"/>
    <property type="match status" value="1"/>
</dbReference>
<keyword evidence="6" id="KW-0677">Repeat</keyword>
<dbReference type="Gene3D" id="1.10.510.10">
    <property type="entry name" value="Transferase(Phosphotransferase) domain 1"/>
    <property type="match status" value="1"/>
</dbReference>
<keyword evidence="4 13" id="KW-0812">Transmembrane</keyword>
<dbReference type="PROSITE" id="PS50011">
    <property type="entry name" value="PROTEIN_KINASE_DOM"/>
    <property type="match status" value="1"/>
</dbReference>
<accession>D8UHK1</accession>
<protein>
    <recommendedName>
        <fullName evidence="19">Protein kinase domain-containing protein</fullName>
    </recommendedName>
</protein>
<evidence type="ECO:0000313" key="17">
    <source>
        <dbReference type="EMBL" id="EFJ40787.1"/>
    </source>
</evidence>
<sequence length="1742" mass="183234">AAPQDLTEEDRSAFVNVLKPGAAAGQANLQTLPKVAVDAAKQAGQAYVEAGKEARSTLKSLTTAFLNKPGPPITLTVDHIVTVIFFALLGVQLLLLPIFMPSVFRLVYSLLWGLLVGLGLSFIFYYNRKSKAEANELLSVNLGLKGLYTVAGGLPSWVNMSQAEKLEWLNSLIGEVWPYVDKGVCNMIKEITAKTMPGVLKTLPAGLGGIVKSIGFKHLTFGDAPFRVESIWVSPDDKESLVMELSVKWCGDPNITLAIEVPGGQKLCPRVMDISFVARVRVVLNPLVSRIPGFVALMATVPKPPLIKYRLDFGKALGGSMVPAAVTPVINFFLRDMITKMLVWPQRLVVPVLQATEQDKVEIQKLMRRHQGVLRVYVNSASELRPDSWGTNDVLVELTTDSEHYEATSIRRAKPELDNDGKVKEHLGESVAWRECIYLLIQEPKNQLLRLELFDVDRLRPTKLLTGQVSQVVNGRQLMGRSLIKLADVCQRGYAPGLTAPVGRGEWGSPGGPGKGQGKVSLAMTYWPFEKFTKYDVENAMTGIVTVRLLKVWGLAVAGDQVSAFVRITSSAKGSKPWRSTQKTWTKRGHILMLKREIDMLTVARERDLREGRRKEAERKTRYLEALGDAVKGNNKRARLTVELDYTLDSSAMHAIYHVKLTDVIKIKVLESSMLSSNECLGRLDVAVSDIVTANDFNPLTGRHEFGLHRRRWEEYNPEQPDRTIDQLERGLLLEEGDGARIWVEMRWVPCIQTHDNDMRYLYTREDFRGDLIMFQTSHGSNKSIPQSPHGLTRSNPLANDHLEGHLLPAGLDLTSLQYLLDNAFASTTGSHPETHGSSASHGLLLQNSRAGTAGTRSPAGQLTPSNYHQQKQQHQHQHQPAPVHPVLDAPGDAPDLRNLTCEHLVRLCHSEDITSDLAGLRLLGTGRHSVTCQALWRGARVAVKFTSSASLHPHSSDIIKQALVGKALAHPNVLQHYSVRCCRLTAAAPAGAAAEAPPPLLQQQQQQQQQGQHTSHATAQEDARVTATATTPAVATAGATAVATAPAVASGGCGGDGGGGILSPASAPCSSTRIATPMADVVATTVVAMSPEAAAAAAGMALHHLSCPAASGSLIPSGAAATEPVEAINRARNRPTVEEQVSDLFSASCGGSGASGSAGAASRAGAPSLRRRSGLPPLLHIDPELHASARADAGSRRVLKAPTKQRFETTEDLATASSSNRIAFATAATTATVAAAALEGLARQRTTAAGTASSSPPYGGSTAGTAHQGALSAGSGAVVKPLNSAHIVSGALELAPSPSSSAAASAGAASGAVASAPPPTAPAATGGTLVTAAPAAPGGTASPPASLSFNSYEGFGDPFGSLRHALSLAHVAALVSATEGEYLTAIIMEHADKSTLHKAVGRGLFQSNRVWNGRVALRALLRTSLELAFALQHLHIRGVVHGSLRPHNVLLKSSNLDRRGFIAKVSNFSLARVCLGDYGSLVLNPLPAGIRWEGGSGEVSSAAAGAAGAAAAAGAGAVGQPCVANASTTGIRWSHDGSAVHSPGLDAAALPFWAPEQLRGVVGKPSDVYAFGVTLYYMATSRLPYTGMTAEEVVQGVAAGNLRPQWPEGEEGNGGDANDGGVGGSASAAANAALDAAAATAVLPAPASFRALCALCWQADPCARPTFSQICASLQAIEYDVRQQLRKQAAATGGSPSDSGSQASSASAAAAAAAAAPQAAAAATIIAAAAAKCTKFEGTLA</sequence>
<dbReference type="Proteomes" id="UP000001058">
    <property type="component" value="Unassembled WGS sequence"/>
</dbReference>
<evidence type="ECO:0000256" key="7">
    <source>
        <dbReference type="ARBA" id="ARBA00022837"/>
    </source>
</evidence>
<dbReference type="GO" id="GO:0046872">
    <property type="term" value="F:metal ion binding"/>
    <property type="evidence" value="ECO:0007669"/>
    <property type="project" value="UniProtKB-KW"/>
</dbReference>
<keyword evidence="8 13" id="KW-1133">Transmembrane helix</keyword>
<dbReference type="InterPro" id="IPR011009">
    <property type="entry name" value="Kinase-like_dom_sf"/>
</dbReference>
<keyword evidence="9" id="KW-0445">Lipid transport</keyword>
<dbReference type="InterPro" id="IPR039010">
    <property type="entry name" value="Synaptotagmin_SMP"/>
</dbReference>
<evidence type="ECO:0000259" key="15">
    <source>
        <dbReference type="PROSITE" id="PS50011"/>
    </source>
</evidence>
<dbReference type="KEGG" id="vcn:VOLCADRAFT_119865"/>
<feature type="region of interest" description="Disordered" evidence="12">
    <location>
        <begin position="994"/>
        <end position="1029"/>
    </location>
</feature>
<dbReference type="GO" id="GO:0005524">
    <property type="term" value="F:ATP binding"/>
    <property type="evidence" value="ECO:0007669"/>
    <property type="project" value="InterPro"/>
</dbReference>
<dbReference type="InterPro" id="IPR045050">
    <property type="entry name" value="Synaptotagmin_plant"/>
</dbReference>
<reference evidence="17 18" key="1">
    <citation type="journal article" date="2010" name="Science">
        <title>Genomic analysis of organismal complexity in the multicellular green alga Volvox carteri.</title>
        <authorList>
            <person name="Prochnik S.E."/>
            <person name="Umen J."/>
            <person name="Nedelcu A.M."/>
            <person name="Hallmann A."/>
            <person name="Miller S.M."/>
            <person name="Nishii I."/>
            <person name="Ferris P."/>
            <person name="Kuo A."/>
            <person name="Mitros T."/>
            <person name="Fritz-Laylin L.K."/>
            <person name="Hellsten U."/>
            <person name="Chapman J."/>
            <person name="Simakov O."/>
            <person name="Rensing S.A."/>
            <person name="Terry A."/>
            <person name="Pangilinan J."/>
            <person name="Kapitonov V."/>
            <person name="Jurka J."/>
            <person name="Salamov A."/>
            <person name="Shapiro H."/>
            <person name="Schmutz J."/>
            <person name="Grimwood J."/>
            <person name="Lindquist E."/>
            <person name="Lucas S."/>
            <person name="Grigoriev I.V."/>
            <person name="Schmitt R."/>
            <person name="Kirk D."/>
            <person name="Rokhsar D.S."/>
        </authorList>
    </citation>
    <scope>NUCLEOTIDE SEQUENCE [LARGE SCALE GENOMIC DNA]</scope>
    <source>
        <strain evidence="18">f. Nagariensis / Eve</strain>
    </source>
</reference>
<dbReference type="PROSITE" id="PS51847">
    <property type="entry name" value="SMP"/>
    <property type="match status" value="1"/>
</dbReference>
<keyword evidence="18" id="KW-1185">Reference proteome</keyword>
<dbReference type="SUPFAM" id="SSF56112">
    <property type="entry name" value="Protein kinase-like (PK-like)"/>
    <property type="match status" value="1"/>
</dbReference>
<dbReference type="InterPro" id="IPR000719">
    <property type="entry name" value="Prot_kinase_dom"/>
</dbReference>
<name>D8UHK1_VOLCA</name>
<keyword evidence="7" id="KW-0106">Calcium</keyword>
<dbReference type="InterPro" id="IPR031468">
    <property type="entry name" value="SMP_LBD"/>
</dbReference>
<feature type="domain" description="C2" evidence="14">
    <location>
        <begin position="355"/>
        <end position="499"/>
    </location>
</feature>
<gene>
    <name evidence="17" type="ORF">VOLCADRAFT_119865</name>
</gene>
<dbReference type="PANTHER" id="PTHR10774:SF190">
    <property type="entry name" value="C2 CALCIUM_LIPID-BINDING ENDONUCLEASE_EXONUCLEASE_PHOSPHATASE-RELATED"/>
    <property type="match status" value="1"/>
</dbReference>
<dbReference type="Pfam" id="PF17047">
    <property type="entry name" value="SMP_LBD"/>
    <property type="match status" value="1"/>
</dbReference>
<feature type="region of interest" description="Disordered" evidence="12">
    <location>
        <begin position="779"/>
        <end position="798"/>
    </location>
</feature>
<dbReference type="OrthoDB" id="566659at2759"/>
<dbReference type="InterPro" id="IPR001245">
    <property type="entry name" value="Ser-Thr/Tyr_kinase_cat_dom"/>
</dbReference>
<evidence type="ECO:0000256" key="6">
    <source>
        <dbReference type="ARBA" id="ARBA00022737"/>
    </source>
</evidence>
<organism evidence="18">
    <name type="scientific">Volvox carteri f. nagariensis</name>
    <dbReference type="NCBI Taxonomy" id="3068"/>
    <lineage>
        <taxon>Eukaryota</taxon>
        <taxon>Viridiplantae</taxon>
        <taxon>Chlorophyta</taxon>
        <taxon>core chlorophytes</taxon>
        <taxon>Chlorophyceae</taxon>
        <taxon>CS clade</taxon>
        <taxon>Chlamydomonadales</taxon>
        <taxon>Volvocaceae</taxon>
        <taxon>Volvox</taxon>
    </lineage>
</organism>
<feature type="region of interest" description="Disordered" evidence="12">
    <location>
        <begin position="1604"/>
        <end position="1625"/>
    </location>
</feature>
<dbReference type="eggNOG" id="KOG1012">
    <property type="taxonomic scope" value="Eukaryota"/>
</dbReference>
<dbReference type="InterPro" id="IPR035892">
    <property type="entry name" value="C2_domain_sf"/>
</dbReference>